<sequence>MLFKKKNIFIVLGVLCLQNNPVAKALPYNMKYGLLPKRQDMGEGNSTKDMDKTLLQGFMFDQMIRNDWGMRILLPPTCVSVDNMVMGCNTTLKTTLPLEDKSHTSLDRSPPLSY</sequence>
<dbReference type="EMBL" id="CP038141">
    <property type="protein sequence ID" value="QDH16923.1"/>
    <property type="molecule type" value="Genomic_DNA"/>
</dbReference>
<evidence type="ECO:0000313" key="2">
    <source>
        <dbReference type="Proteomes" id="UP000316313"/>
    </source>
</evidence>
<dbReference type="AlphaFoldDB" id="A0A4Y6UH71"/>
<dbReference type="RefSeq" id="WP_141460362.1">
    <property type="nucleotide sequence ID" value="NZ_CP038141.1"/>
</dbReference>
<dbReference type="Proteomes" id="UP000316313">
    <property type="component" value="Chromosome"/>
</dbReference>
<keyword evidence="2" id="KW-1185">Reference proteome</keyword>
<name>A0A4Y6UH71_9PROT</name>
<gene>
    <name evidence="1" type="ORF">E3D00_04595</name>
</gene>
<reference evidence="1 2" key="1">
    <citation type="submission" date="2019-03" db="EMBL/GenBank/DDBJ databases">
        <title>The complete genome sequence of Swingsia samuiensis NBRC107927(T).</title>
        <authorList>
            <person name="Chua K.-O."/>
            <person name="Chan K.-G."/>
            <person name="See-Too W.-S."/>
        </authorList>
    </citation>
    <scope>NUCLEOTIDE SEQUENCE [LARGE SCALE GENOMIC DNA]</scope>
    <source>
        <strain evidence="1 2">AH83</strain>
    </source>
</reference>
<dbReference type="KEGG" id="ssam:E3D00_04595"/>
<accession>A0A4Y6UH71</accession>
<protein>
    <submittedName>
        <fullName evidence="1">Uncharacterized protein</fullName>
    </submittedName>
</protein>
<proteinExistence type="predicted"/>
<evidence type="ECO:0000313" key="1">
    <source>
        <dbReference type="EMBL" id="QDH16923.1"/>
    </source>
</evidence>
<organism evidence="1 2">
    <name type="scientific">Swingsia samuiensis</name>
    <dbReference type="NCBI Taxonomy" id="1293412"/>
    <lineage>
        <taxon>Bacteria</taxon>
        <taxon>Pseudomonadati</taxon>
        <taxon>Pseudomonadota</taxon>
        <taxon>Alphaproteobacteria</taxon>
        <taxon>Acetobacterales</taxon>
        <taxon>Acetobacteraceae</taxon>
        <taxon>Swingsia</taxon>
    </lineage>
</organism>